<evidence type="ECO:0000313" key="2">
    <source>
        <dbReference type="Proteomes" id="UP000060345"/>
    </source>
</evidence>
<proteinExistence type="predicted"/>
<gene>
    <name evidence="1" type="ORF">ADJ77_11780</name>
</gene>
<dbReference type="Proteomes" id="UP000060345">
    <property type="component" value="Chromosome 2"/>
</dbReference>
<dbReference type="EMBL" id="CP012075">
    <property type="protein sequence ID" value="AKU70435.1"/>
    <property type="molecule type" value="Genomic_DNA"/>
</dbReference>
<name>A0A0K1NN11_9BACT</name>
<dbReference type="AlphaFoldDB" id="A0A0K1NN11"/>
<protein>
    <submittedName>
        <fullName evidence="1">Uncharacterized protein</fullName>
    </submittedName>
</protein>
<sequence length="68" mass="7737">MFYYRAAGLCNKGVAGYGKLKWTDTIPTRKQKMSGNSTINKDNEPIVVNLESGIEFPHDSKRLRYPTE</sequence>
<dbReference type="KEGG" id="pfus:ADJ77_11780"/>
<accession>A0A0K1NN11</accession>
<evidence type="ECO:0000313" key="1">
    <source>
        <dbReference type="EMBL" id="AKU70435.1"/>
    </source>
</evidence>
<organism evidence="1 2">
    <name type="scientific">Prevotella fusca JCM 17724</name>
    <dbReference type="NCBI Taxonomy" id="1236517"/>
    <lineage>
        <taxon>Bacteria</taxon>
        <taxon>Pseudomonadati</taxon>
        <taxon>Bacteroidota</taxon>
        <taxon>Bacteroidia</taxon>
        <taxon>Bacteroidales</taxon>
        <taxon>Prevotellaceae</taxon>
        <taxon>Prevotella</taxon>
    </lineage>
</organism>
<dbReference type="RefSeq" id="WP_050696455.1">
    <property type="nucleotide sequence ID" value="NZ_BAKO01000010.1"/>
</dbReference>
<reference evidence="1 2" key="1">
    <citation type="submission" date="2015-07" db="EMBL/GenBank/DDBJ databases">
        <authorList>
            <person name="Noorani M."/>
        </authorList>
    </citation>
    <scope>NUCLEOTIDE SEQUENCE [LARGE SCALE GENOMIC DNA]</scope>
    <source>
        <strain evidence="1 2">W1435</strain>
    </source>
</reference>